<dbReference type="eggNOG" id="ENOG50318WM">
    <property type="taxonomic scope" value="Bacteria"/>
</dbReference>
<accession>L1MGM9</accession>
<evidence type="ECO:0000313" key="1">
    <source>
        <dbReference type="EMBL" id="EKX90109.1"/>
    </source>
</evidence>
<reference evidence="1 2" key="1">
    <citation type="submission" date="2012-05" db="EMBL/GenBank/DDBJ databases">
        <authorList>
            <person name="Weinstock G."/>
            <person name="Sodergren E."/>
            <person name="Lobos E.A."/>
            <person name="Fulton L."/>
            <person name="Fulton R."/>
            <person name="Courtney L."/>
            <person name="Fronick C."/>
            <person name="O'Laughlin M."/>
            <person name="Godfrey J."/>
            <person name="Wilson R.M."/>
            <person name="Miner T."/>
            <person name="Farmer C."/>
            <person name="Delehaunty K."/>
            <person name="Cordes M."/>
            <person name="Minx P."/>
            <person name="Tomlinson C."/>
            <person name="Chen J."/>
            <person name="Wollam A."/>
            <person name="Pepin K.H."/>
            <person name="Bhonagiri V."/>
            <person name="Zhang X."/>
            <person name="Suruliraj S."/>
            <person name="Warren W."/>
            <person name="Mitreva M."/>
            <person name="Mardis E.R."/>
            <person name="Wilson R.K."/>
        </authorList>
    </citation>
    <scope>NUCLEOTIDE SEQUENCE [LARGE SCALE GENOMIC DNA]</scope>
    <source>
        <strain evidence="1 2">F0235</strain>
    </source>
</reference>
<dbReference type="Proteomes" id="UP000010445">
    <property type="component" value="Unassembled WGS sequence"/>
</dbReference>
<dbReference type="HOGENOM" id="CLU_077385_0_0_11"/>
<dbReference type="Pfam" id="PF11452">
    <property type="entry name" value="DUF3000"/>
    <property type="match status" value="1"/>
</dbReference>
<comment type="caution">
    <text evidence="1">The sequence shown here is derived from an EMBL/GenBank/DDBJ whole genome shotgun (WGS) entry which is preliminary data.</text>
</comment>
<keyword evidence="2" id="KW-1185">Reference proteome</keyword>
<dbReference type="AlphaFoldDB" id="L1MGM9"/>
<dbReference type="PATRIC" id="fig|1035195.3.peg.1187"/>
<organism evidence="1 2">
    <name type="scientific">Corynebacterium durum F0235</name>
    <dbReference type="NCBI Taxonomy" id="1035195"/>
    <lineage>
        <taxon>Bacteria</taxon>
        <taxon>Bacillati</taxon>
        <taxon>Actinomycetota</taxon>
        <taxon>Actinomycetes</taxon>
        <taxon>Mycobacteriales</taxon>
        <taxon>Corynebacteriaceae</taxon>
        <taxon>Corynebacterium</taxon>
    </lineage>
</organism>
<sequence>MHIDYSDIVGILRHMLWMGYSIPLHGRSVSIISMIPKTLPSNPLFSARLPLWLQLWDSFVRVTDSEATVHASAAADAAPQFFADAVESLYQAQLRPEISVGTIRPPQRLAPYSHAIGLEVMHPETDIVTPDSEGDAFGRLIILHDPQGEETWNGQLRLVAYIQADMDDAVAGDPLLPDVAWEWLREGLGDSTATFTNLGGTVTSTTSVRFGDIGGPPRAYQLELRASWTAEDNNLAPHVAAFATVLASVAGLPPEGVRMIR</sequence>
<dbReference type="InterPro" id="IPR021555">
    <property type="entry name" value="DUF3000"/>
</dbReference>
<name>L1MGM9_9CORY</name>
<evidence type="ECO:0000313" key="2">
    <source>
        <dbReference type="Proteomes" id="UP000010445"/>
    </source>
</evidence>
<proteinExistence type="predicted"/>
<evidence type="ECO:0008006" key="3">
    <source>
        <dbReference type="Google" id="ProtNLM"/>
    </source>
</evidence>
<dbReference type="STRING" id="1035195.HMPREF9997_01324"/>
<gene>
    <name evidence="1" type="ORF">HMPREF9997_01324</name>
</gene>
<protein>
    <recommendedName>
        <fullName evidence="3">DUF3000 domain-containing protein</fullName>
    </recommendedName>
</protein>
<dbReference type="EMBL" id="AMEM01000018">
    <property type="protein sequence ID" value="EKX90109.1"/>
    <property type="molecule type" value="Genomic_DNA"/>
</dbReference>